<name>A0A448XAF1_9PLAT</name>
<keyword evidence="3" id="KW-1185">Reference proteome</keyword>
<gene>
    <name evidence="2" type="ORF">PXEA_LOCUS25706</name>
</gene>
<dbReference type="Proteomes" id="UP000784294">
    <property type="component" value="Unassembled WGS sequence"/>
</dbReference>
<evidence type="ECO:0000313" key="3">
    <source>
        <dbReference type="Proteomes" id="UP000784294"/>
    </source>
</evidence>
<organism evidence="2 3">
    <name type="scientific">Protopolystoma xenopodis</name>
    <dbReference type="NCBI Taxonomy" id="117903"/>
    <lineage>
        <taxon>Eukaryota</taxon>
        <taxon>Metazoa</taxon>
        <taxon>Spiralia</taxon>
        <taxon>Lophotrochozoa</taxon>
        <taxon>Platyhelminthes</taxon>
        <taxon>Monogenea</taxon>
        <taxon>Polyopisthocotylea</taxon>
        <taxon>Polystomatidea</taxon>
        <taxon>Polystomatidae</taxon>
        <taxon>Protopolystoma</taxon>
    </lineage>
</organism>
<feature type="compositionally biased region" description="Basic and acidic residues" evidence="1">
    <location>
        <begin position="23"/>
        <end position="36"/>
    </location>
</feature>
<dbReference type="EMBL" id="CAAALY010132272">
    <property type="protein sequence ID" value="VEL32266.1"/>
    <property type="molecule type" value="Genomic_DNA"/>
</dbReference>
<feature type="compositionally biased region" description="Polar residues" evidence="1">
    <location>
        <begin position="1"/>
        <end position="15"/>
    </location>
</feature>
<evidence type="ECO:0000256" key="1">
    <source>
        <dbReference type="SAM" id="MobiDB-lite"/>
    </source>
</evidence>
<reference evidence="2" key="1">
    <citation type="submission" date="2018-11" db="EMBL/GenBank/DDBJ databases">
        <authorList>
            <consortium name="Pathogen Informatics"/>
        </authorList>
    </citation>
    <scope>NUCLEOTIDE SEQUENCE</scope>
</reference>
<sequence>MIRTGADSSINQSVGLSRGCRRSSQDGHHEATEVKPRGGPRVTSKVSISTARQFCQSHSTNRYSEIHLLPHQCPLPHSLSTPGPTLHLLILGLVFFCFS</sequence>
<accession>A0A448XAF1</accession>
<dbReference type="AlphaFoldDB" id="A0A448XAF1"/>
<feature type="region of interest" description="Disordered" evidence="1">
    <location>
        <begin position="1"/>
        <end position="43"/>
    </location>
</feature>
<comment type="caution">
    <text evidence="2">The sequence shown here is derived from an EMBL/GenBank/DDBJ whole genome shotgun (WGS) entry which is preliminary data.</text>
</comment>
<protein>
    <submittedName>
        <fullName evidence="2">Uncharacterized protein</fullName>
    </submittedName>
</protein>
<proteinExistence type="predicted"/>
<evidence type="ECO:0000313" key="2">
    <source>
        <dbReference type="EMBL" id="VEL32266.1"/>
    </source>
</evidence>